<reference evidence="1" key="1">
    <citation type="submission" date="2019-08" db="EMBL/GenBank/DDBJ databases">
        <authorList>
            <person name="Kucharzyk K."/>
            <person name="Murdoch R.W."/>
            <person name="Higgins S."/>
            <person name="Loffler F."/>
        </authorList>
    </citation>
    <scope>NUCLEOTIDE SEQUENCE</scope>
</reference>
<proteinExistence type="predicted"/>
<organism evidence="1">
    <name type="scientific">bioreactor metagenome</name>
    <dbReference type="NCBI Taxonomy" id="1076179"/>
    <lineage>
        <taxon>unclassified sequences</taxon>
        <taxon>metagenomes</taxon>
        <taxon>ecological metagenomes</taxon>
    </lineage>
</organism>
<name>A0A644WX44_9ZZZZ</name>
<evidence type="ECO:0000313" key="1">
    <source>
        <dbReference type="EMBL" id="MPM08392.1"/>
    </source>
</evidence>
<dbReference type="EMBL" id="VSSQ01001445">
    <property type="protein sequence ID" value="MPM08392.1"/>
    <property type="molecule type" value="Genomic_DNA"/>
</dbReference>
<dbReference type="AlphaFoldDB" id="A0A644WX44"/>
<accession>A0A644WX44</accession>
<protein>
    <submittedName>
        <fullName evidence="1">Uncharacterized protein</fullName>
    </submittedName>
</protein>
<sequence>MKRASKKFKAIIIWPLIRKFILHVPHRRLRLLLGSWILATGVLSCNNNTPAEKSKTTKREKANFDTSNVTYRISDTSKINSGNVQSTIDCYIAILIEDTVADDELRGKADSTIDQPKTCYAPVIDMKPEN</sequence>
<comment type="caution">
    <text evidence="1">The sequence shown here is derived from an EMBL/GenBank/DDBJ whole genome shotgun (WGS) entry which is preliminary data.</text>
</comment>
<gene>
    <name evidence="1" type="ORF">SDC9_54704</name>
</gene>